<dbReference type="EMBL" id="UHIA01000003">
    <property type="protein sequence ID" value="SUO92442.1"/>
    <property type="molecule type" value="Genomic_DNA"/>
</dbReference>
<sequence length="100" mass="12228">MKIEIFGKEIKDEMDFHRQFNKYADCSFYGHNLDALWDVLTGMLDMPVHLIWYDSDISAKILERYKMIIEIFERTRIFFEEICKNNPQYPSDKKFTYELR</sequence>
<evidence type="ECO:0000313" key="4">
    <source>
        <dbReference type="Proteomes" id="UP000254575"/>
    </source>
</evidence>
<feature type="domain" description="Barstar (barnase inhibitor)" evidence="2">
    <location>
        <begin position="3"/>
        <end position="78"/>
    </location>
</feature>
<dbReference type="InterPro" id="IPR000468">
    <property type="entry name" value="Barstar"/>
</dbReference>
<dbReference type="SUPFAM" id="SSF52038">
    <property type="entry name" value="Barstar-related"/>
    <property type="match status" value="1"/>
</dbReference>
<dbReference type="Pfam" id="PF01337">
    <property type="entry name" value="Barstar"/>
    <property type="match status" value="1"/>
</dbReference>
<gene>
    <name evidence="3" type="ORF">NCTC10717_00552</name>
</gene>
<proteinExistence type="inferred from homology"/>
<keyword evidence="4" id="KW-1185">Reference proteome</keyword>
<reference evidence="3 4" key="1">
    <citation type="submission" date="2018-06" db="EMBL/GenBank/DDBJ databases">
        <authorList>
            <consortium name="Pathogen Informatics"/>
            <person name="Doyle S."/>
        </authorList>
    </citation>
    <scope>NUCLEOTIDE SEQUENCE [LARGE SCALE GENOMIC DNA]</scope>
    <source>
        <strain evidence="3 4">NCTC10717</strain>
    </source>
</reference>
<dbReference type="RefSeq" id="WP_218564524.1">
    <property type="nucleotide sequence ID" value="NZ_UHIA01000003.1"/>
</dbReference>
<comment type="similarity">
    <text evidence="1">Belongs to the barstar family.</text>
</comment>
<evidence type="ECO:0000313" key="3">
    <source>
        <dbReference type="EMBL" id="SUO92442.1"/>
    </source>
</evidence>
<name>A0A380MJ38_9GAMM</name>
<accession>A0A380MJ38</accession>
<dbReference type="Proteomes" id="UP000254575">
    <property type="component" value="Unassembled WGS sequence"/>
</dbReference>
<evidence type="ECO:0000259" key="2">
    <source>
        <dbReference type="Pfam" id="PF01337"/>
    </source>
</evidence>
<organism evidence="3 4">
    <name type="scientific">Suttonella indologenes</name>
    <dbReference type="NCBI Taxonomy" id="13276"/>
    <lineage>
        <taxon>Bacteria</taxon>
        <taxon>Pseudomonadati</taxon>
        <taxon>Pseudomonadota</taxon>
        <taxon>Gammaproteobacteria</taxon>
        <taxon>Cardiobacteriales</taxon>
        <taxon>Cardiobacteriaceae</taxon>
        <taxon>Suttonella</taxon>
    </lineage>
</organism>
<dbReference type="InterPro" id="IPR035905">
    <property type="entry name" value="Barstar-like_sf"/>
</dbReference>
<evidence type="ECO:0000256" key="1">
    <source>
        <dbReference type="ARBA" id="ARBA00006845"/>
    </source>
</evidence>
<dbReference type="Gene3D" id="3.30.370.10">
    <property type="entry name" value="Barstar-like"/>
    <property type="match status" value="1"/>
</dbReference>
<dbReference type="AlphaFoldDB" id="A0A380MJ38"/>
<protein>
    <submittedName>
        <fullName evidence="3">Ribonuclease inhibitor</fullName>
    </submittedName>
</protein>